<evidence type="ECO:0000256" key="4">
    <source>
        <dbReference type="ARBA" id="ARBA00023163"/>
    </source>
</evidence>
<evidence type="ECO:0000259" key="5">
    <source>
        <dbReference type="Pfam" id="PF08281"/>
    </source>
</evidence>
<keyword evidence="7" id="KW-1185">Reference proteome</keyword>
<dbReference type="SUPFAM" id="SSF88659">
    <property type="entry name" value="Sigma3 and sigma4 domains of RNA polymerase sigma factors"/>
    <property type="match status" value="1"/>
</dbReference>
<comment type="similarity">
    <text evidence="1">Belongs to the sigma-70 factor family. ECF subfamily.</text>
</comment>
<keyword evidence="3" id="KW-0731">Sigma factor</keyword>
<accession>A0A8J3R995</accession>
<evidence type="ECO:0000256" key="2">
    <source>
        <dbReference type="ARBA" id="ARBA00023015"/>
    </source>
</evidence>
<sequence length="81" mass="8948">MTVHWPSNGGNDQPTLLPRSSGATAAVVQRRFALIVDHRDALLLWAGGLTYEQTAAVLQVPLNTVKVWIFRARGRLRELLG</sequence>
<dbReference type="Proteomes" id="UP000610966">
    <property type="component" value="Unassembled WGS sequence"/>
</dbReference>
<evidence type="ECO:0000256" key="1">
    <source>
        <dbReference type="ARBA" id="ARBA00010641"/>
    </source>
</evidence>
<reference evidence="6" key="1">
    <citation type="submission" date="2021-01" db="EMBL/GenBank/DDBJ databases">
        <title>Whole genome shotgun sequence of Sphaerimonospora thailandensis NBRC 107569.</title>
        <authorList>
            <person name="Komaki H."/>
            <person name="Tamura T."/>
        </authorList>
    </citation>
    <scope>NUCLEOTIDE SEQUENCE</scope>
    <source>
        <strain evidence="6">NBRC 107569</strain>
    </source>
</reference>
<comment type="caution">
    <text evidence="6">The sequence shown here is derived from an EMBL/GenBank/DDBJ whole genome shotgun (WGS) entry which is preliminary data.</text>
</comment>
<dbReference type="Pfam" id="PF08281">
    <property type="entry name" value="Sigma70_r4_2"/>
    <property type="match status" value="1"/>
</dbReference>
<dbReference type="RefSeq" id="WP_204015835.1">
    <property type="nucleotide sequence ID" value="NZ_BOOG01000020.1"/>
</dbReference>
<evidence type="ECO:0000313" key="7">
    <source>
        <dbReference type="Proteomes" id="UP000610966"/>
    </source>
</evidence>
<keyword evidence="2" id="KW-0805">Transcription regulation</keyword>
<dbReference type="InterPro" id="IPR013324">
    <property type="entry name" value="RNA_pol_sigma_r3/r4-like"/>
</dbReference>
<keyword evidence="4" id="KW-0804">Transcription</keyword>
<evidence type="ECO:0000256" key="3">
    <source>
        <dbReference type="ARBA" id="ARBA00023082"/>
    </source>
</evidence>
<dbReference type="InterPro" id="IPR013249">
    <property type="entry name" value="RNA_pol_sigma70_r4_t2"/>
</dbReference>
<evidence type="ECO:0000313" key="6">
    <source>
        <dbReference type="EMBL" id="GIH70116.1"/>
    </source>
</evidence>
<proteinExistence type="inferred from homology"/>
<dbReference type="EMBL" id="BOOG01000020">
    <property type="protein sequence ID" value="GIH70116.1"/>
    <property type="molecule type" value="Genomic_DNA"/>
</dbReference>
<name>A0A8J3R995_9ACTN</name>
<dbReference type="GO" id="GO:0003677">
    <property type="term" value="F:DNA binding"/>
    <property type="evidence" value="ECO:0007669"/>
    <property type="project" value="InterPro"/>
</dbReference>
<dbReference type="AlphaFoldDB" id="A0A8J3R995"/>
<dbReference type="GO" id="GO:0006352">
    <property type="term" value="P:DNA-templated transcription initiation"/>
    <property type="evidence" value="ECO:0007669"/>
    <property type="project" value="InterPro"/>
</dbReference>
<dbReference type="Gene3D" id="1.10.10.10">
    <property type="entry name" value="Winged helix-like DNA-binding domain superfamily/Winged helix DNA-binding domain"/>
    <property type="match status" value="1"/>
</dbReference>
<dbReference type="InterPro" id="IPR036388">
    <property type="entry name" value="WH-like_DNA-bd_sf"/>
</dbReference>
<organism evidence="6 7">
    <name type="scientific">Sphaerimonospora thailandensis</name>
    <dbReference type="NCBI Taxonomy" id="795644"/>
    <lineage>
        <taxon>Bacteria</taxon>
        <taxon>Bacillati</taxon>
        <taxon>Actinomycetota</taxon>
        <taxon>Actinomycetes</taxon>
        <taxon>Streptosporangiales</taxon>
        <taxon>Streptosporangiaceae</taxon>
        <taxon>Sphaerimonospora</taxon>
    </lineage>
</organism>
<gene>
    <name evidence="6" type="ORF">Mth01_23690</name>
</gene>
<protein>
    <recommendedName>
        <fullName evidence="5">RNA polymerase sigma factor 70 region 4 type 2 domain-containing protein</fullName>
    </recommendedName>
</protein>
<dbReference type="GO" id="GO:0016987">
    <property type="term" value="F:sigma factor activity"/>
    <property type="evidence" value="ECO:0007669"/>
    <property type="project" value="UniProtKB-KW"/>
</dbReference>
<feature type="domain" description="RNA polymerase sigma factor 70 region 4 type 2" evidence="5">
    <location>
        <begin position="39"/>
        <end position="76"/>
    </location>
</feature>